<dbReference type="Gene3D" id="3.90.1200.10">
    <property type="match status" value="1"/>
</dbReference>
<dbReference type="InterPro" id="IPR011009">
    <property type="entry name" value="Kinase-like_dom_sf"/>
</dbReference>
<reference evidence="2" key="1">
    <citation type="submission" date="2020-10" db="EMBL/GenBank/DDBJ databases">
        <authorList>
            <person name="Gilroy R."/>
        </authorList>
    </citation>
    <scope>NUCLEOTIDE SEQUENCE</scope>
    <source>
        <strain evidence="2">CHK195-4489</strain>
    </source>
</reference>
<gene>
    <name evidence="2" type="ORF">IAD50_02470</name>
</gene>
<dbReference type="SUPFAM" id="SSF56112">
    <property type="entry name" value="Protein kinase-like (PK-like)"/>
    <property type="match status" value="1"/>
</dbReference>
<name>A0A9D1I7L8_9CLOT</name>
<accession>A0A9D1I7L8</accession>
<evidence type="ECO:0000313" key="2">
    <source>
        <dbReference type="EMBL" id="HIU29142.1"/>
    </source>
</evidence>
<dbReference type="PANTHER" id="PTHR21064">
    <property type="entry name" value="AMINOGLYCOSIDE PHOSPHOTRANSFERASE DOMAIN-CONTAINING PROTEIN-RELATED"/>
    <property type="match status" value="1"/>
</dbReference>
<dbReference type="Proteomes" id="UP000824089">
    <property type="component" value="Unassembled WGS sequence"/>
</dbReference>
<reference evidence="2" key="2">
    <citation type="journal article" date="2021" name="PeerJ">
        <title>Extensive microbial diversity within the chicken gut microbiome revealed by metagenomics and culture.</title>
        <authorList>
            <person name="Gilroy R."/>
            <person name="Ravi A."/>
            <person name="Getino M."/>
            <person name="Pursley I."/>
            <person name="Horton D.L."/>
            <person name="Alikhan N.F."/>
            <person name="Baker D."/>
            <person name="Gharbi K."/>
            <person name="Hall N."/>
            <person name="Watson M."/>
            <person name="Adriaenssens E.M."/>
            <person name="Foster-Nyarko E."/>
            <person name="Jarju S."/>
            <person name="Secka A."/>
            <person name="Antonio M."/>
            <person name="Oren A."/>
            <person name="Chaudhuri R.R."/>
            <person name="La Ragione R."/>
            <person name="Hildebrand F."/>
            <person name="Pallen M.J."/>
        </authorList>
    </citation>
    <scope>NUCLEOTIDE SEQUENCE</scope>
    <source>
        <strain evidence="2">CHK195-4489</strain>
    </source>
</reference>
<dbReference type="EMBL" id="DVMM01000051">
    <property type="protein sequence ID" value="HIU29142.1"/>
    <property type="molecule type" value="Genomic_DNA"/>
</dbReference>
<dbReference type="PANTHER" id="PTHR21064:SF5">
    <property type="entry name" value="SLR1880 PROTEIN"/>
    <property type="match status" value="1"/>
</dbReference>
<dbReference type="InterPro" id="IPR002575">
    <property type="entry name" value="Aminoglycoside_PTrfase"/>
</dbReference>
<sequence>MQKLDEALFRNFRFEGEFREYEENTSGHINGTYQLTYQQADGSLKKYILQKINTTIFTKPVELMENIDKVTKYIRSIAAKEGKDPERSTLHIIKTTSGGLFYVDAAGDYWRAYNFIDGCVAYDRVEKPEDFYNAGVALGIFQKMLDCYPSEQLVETIENFHNTPSRYRDFQRAVQEDRAGRRSTVADEIAFFEERQDFYDIITKRLEDGSIPVRVTHNDTKLNNVLIDRKTDEVVCLIDMDTVMPGSALYDFGDSIRFGTNTAAEDERDLEKVRFDLDLYREYTNGYLSEMKEKLMPAELALLPESAILMTLECGMRFLGDHLNGDVYFSIHRPGHNLDRARTQIRLALEMEQNIEKMREITSAACKSV</sequence>
<comment type="caution">
    <text evidence="2">The sequence shown here is derived from an EMBL/GenBank/DDBJ whole genome shotgun (WGS) entry which is preliminary data.</text>
</comment>
<organism evidence="2 3">
    <name type="scientific">Candidatus Egerieisoma faecipullorum</name>
    <dbReference type="NCBI Taxonomy" id="2840963"/>
    <lineage>
        <taxon>Bacteria</taxon>
        <taxon>Bacillati</taxon>
        <taxon>Bacillota</taxon>
        <taxon>Clostridia</taxon>
        <taxon>Eubacteriales</taxon>
        <taxon>Clostridiaceae</taxon>
        <taxon>Clostridiaceae incertae sedis</taxon>
        <taxon>Candidatus Egerieisoma</taxon>
    </lineage>
</organism>
<dbReference type="InterPro" id="IPR050249">
    <property type="entry name" value="Pseudomonas-type_ThrB"/>
</dbReference>
<evidence type="ECO:0000313" key="3">
    <source>
        <dbReference type="Proteomes" id="UP000824089"/>
    </source>
</evidence>
<dbReference type="AlphaFoldDB" id="A0A9D1I7L8"/>
<protein>
    <submittedName>
        <fullName evidence="2">Aminoglycoside phosphotransferase family protein</fullName>
    </submittedName>
</protein>
<dbReference type="Pfam" id="PF01636">
    <property type="entry name" value="APH"/>
    <property type="match status" value="1"/>
</dbReference>
<evidence type="ECO:0000259" key="1">
    <source>
        <dbReference type="Pfam" id="PF01636"/>
    </source>
</evidence>
<proteinExistence type="predicted"/>
<feature type="domain" description="Aminoglycoside phosphotransferase" evidence="1">
    <location>
        <begin position="22"/>
        <end position="267"/>
    </location>
</feature>